<proteinExistence type="predicted"/>
<evidence type="ECO:0000313" key="2">
    <source>
        <dbReference type="Proteomes" id="UP000481861"/>
    </source>
</evidence>
<keyword evidence="2" id="KW-1185">Reference proteome</keyword>
<dbReference type="OrthoDB" id="3262926at2759"/>
<sequence length="192" mass="20892">MSEEHPAGNAGWDEVLRMVDAASAADAQIADEYPQAEVIERWMRLFGYSRMEAAQLISQQRGDVTRDRIPSAHWTLIRASKEALGFDREAYEHSLQLPKVFKEASATISTTGEDGATMLLFRLGGLLSSAEKVREVAGLEELPRTVKGVDGGGREAAFCCVDRGAQGRLEAWLTLQAVLQGGSWAEGGRLIA</sequence>
<comment type="caution">
    <text evidence="1">The sequence shown here is derived from an EMBL/GenBank/DDBJ whole genome shotgun (WGS) entry which is preliminary data.</text>
</comment>
<organism evidence="1 2">
    <name type="scientific">Massariosphaeria phaeospora</name>
    <dbReference type="NCBI Taxonomy" id="100035"/>
    <lineage>
        <taxon>Eukaryota</taxon>
        <taxon>Fungi</taxon>
        <taxon>Dikarya</taxon>
        <taxon>Ascomycota</taxon>
        <taxon>Pezizomycotina</taxon>
        <taxon>Dothideomycetes</taxon>
        <taxon>Pleosporomycetidae</taxon>
        <taxon>Pleosporales</taxon>
        <taxon>Pleosporales incertae sedis</taxon>
        <taxon>Massariosphaeria</taxon>
    </lineage>
</organism>
<dbReference type="AlphaFoldDB" id="A0A7C8I667"/>
<protein>
    <submittedName>
        <fullName evidence="1">Uncharacterized protein</fullName>
    </submittedName>
</protein>
<gene>
    <name evidence="1" type="ORF">BDV95DRAFT_596792</name>
</gene>
<name>A0A7C8I667_9PLEO</name>
<dbReference type="EMBL" id="JAADJZ010000017">
    <property type="protein sequence ID" value="KAF2869131.1"/>
    <property type="molecule type" value="Genomic_DNA"/>
</dbReference>
<accession>A0A7C8I667</accession>
<evidence type="ECO:0000313" key="1">
    <source>
        <dbReference type="EMBL" id="KAF2869131.1"/>
    </source>
</evidence>
<dbReference type="Proteomes" id="UP000481861">
    <property type="component" value="Unassembled WGS sequence"/>
</dbReference>
<reference evidence="1 2" key="1">
    <citation type="submission" date="2020-01" db="EMBL/GenBank/DDBJ databases">
        <authorList>
            <consortium name="DOE Joint Genome Institute"/>
            <person name="Haridas S."/>
            <person name="Albert R."/>
            <person name="Binder M."/>
            <person name="Bloem J."/>
            <person name="Labutti K."/>
            <person name="Salamov A."/>
            <person name="Andreopoulos B."/>
            <person name="Baker S.E."/>
            <person name="Barry K."/>
            <person name="Bills G."/>
            <person name="Bluhm B.H."/>
            <person name="Cannon C."/>
            <person name="Castanera R."/>
            <person name="Culley D.E."/>
            <person name="Daum C."/>
            <person name="Ezra D."/>
            <person name="Gonzalez J.B."/>
            <person name="Henrissat B."/>
            <person name="Kuo A."/>
            <person name="Liang C."/>
            <person name="Lipzen A."/>
            <person name="Lutzoni F."/>
            <person name="Magnuson J."/>
            <person name="Mondo S."/>
            <person name="Nolan M."/>
            <person name="Ohm R."/>
            <person name="Pangilinan J."/>
            <person name="Park H.-J.H."/>
            <person name="Ramirez L."/>
            <person name="Alfaro M."/>
            <person name="Sun H."/>
            <person name="Tritt A."/>
            <person name="Yoshinaga Y."/>
            <person name="Zwiers L.-H.L."/>
            <person name="Turgeon B.G."/>
            <person name="Goodwin S.B."/>
            <person name="Spatafora J.W."/>
            <person name="Crous P.W."/>
            <person name="Grigoriev I.V."/>
        </authorList>
    </citation>
    <scope>NUCLEOTIDE SEQUENCE [LARGE SCALE GENOMIC DNA]</scope>
    <source>
        <strain evidence="1 2">CBS 611.86</strain>
    </source>
</reference>